<dbReference type="InterPro" id="IPR010982">
    <property type="entry name" value="Lambda_DNA-bd_dom_sf"/>
</dbReference>
<organism evidence="2 3">
    <name type="scientific">Actinocatenispora thailandica</name>
    <dbReference type="NCBI Taxonomy" id="227318"/>
    <lineage>
        <taxon>Bacteria</taxon>
        <taxon>Bacillati</taxon>
        <taxon>Actinomycetota</taxon>
        <taxon>Actinomycetes</taxon>
        <taxon>Micromonosporales</taxon>
        <taxon>Micromonosporaceae</taxon>
        <taxon>Actinocatenispora</taxon>
    </lineage>
</organism>
<feature type="domain" description="HTH cro/C1-type" evidence="1">
    <location>
        <begin position="17"/>
        <end position="70"/>
    </location>
</feature>
<proteinExistence type="predicted"/>
<dbReference type="SUPFAM" id="SSF47413">
    <property type="entry name" value="lambda repressor-like DNA-binding domains"/>
    <property type="match status" value="1"/>
</dbReference>
<dbReference type="Gene3D" id="1.10.260.40">
    <property type="entry name" value="lambda repressor-like DNA-binding domains"/>
    <property type="match status" value="1"/>
</dbReference>
<evidence type="ECO:0000313" key="3">
    <source>
        <dbReference type="Proteomes" id="UP000611640"/>
    </source>
</evidence>
<dbReference type="Pfam" id="PF13560">
    <property type="entry name" value="HTH_31"/>
    <property type="match status" value="1"/>
</dbReference>
<dbReference type="Proteomes" id="UP000611640">
    <property type="component" value="Chromosome"/>
</dbReference>
<dbReference type="EMBL" id="AP023355">
    <property type="protein sequence ID" value="BCJ38158.1"/>
    <property type="molecule type" value="Genomic_DNA"/>
</dbReference>
<dbReference type="AlphaFoldDB" id="A0A7R7DUP4"/>
<sequence>MTDVGSAIPRRQLGRQLRALRDGAGVTADELAAELGWHRSKVWRIETGQSPVVRSDVLSLTQVLRASDEMREVLLALSAESRNKGWWHSRGDVIPDWFEMYVSFEQAADRIRTYASDALPGLLQTADYARAVYRAASDDSDDEIERRVQLRIDRQSLLTRESPSVPRFDVIINESLLRSAFGGAAVMRRQLAQLIRWTDLPNVTIRVLPFAAGAHAGTEGTFVLLGFPEAFAEPDLVYVEGATGALYLDKSKELARYEFIMRDLNTRSLDPERSRDFIEATAKEW</sequence>
<accession>A0A7R7DUP4</accession>
<dbReference type="CDD" id="cd00093">
    <property type="entry name" value="HTH_XRE"/>
    <property type="match status" value="1"/>
</dbReference>
<dbReference type="RefSeq" id="WP_203964241.1">
    <property type="nucleotide sequence ID" value="NZ_AP023355.1"/>
</dbReference>
<dbReference type="Pfam" id="PF19054">
    <property type="entry name" value="DUF5753"/>
    <property type="match status" value="1"/>
</dbReference>
<dbReference type="InterPro" id="IPR043917">
    <property type="entry name" value="DUF5753"/>
</dbReference>
<evidence type="ECO:0000259" key="1">
    <source>
        <dbReference type="PROSITE" id="PS50943"/>
    </source>
</evidence>
<name>A0A7R7DUP4_9ACTN</name>
<reference evidence="2 3" key="1">
    <citation type="submission" date="2020-08" db="EMBL/GenBank/DDBJ databases">
        <title>Whole genome shotgun sequence of Actinocatenispora thailandica NBRC 105041.</title>
        <authorList>
            <person name="Komaki H."/>
            <person name="Tamura T."/>
        </authorList>
    </citation>
    <scope>NUCLEOTIDE SEQUENCE [LARGE SCALE GENOMIC DNA]</scope>
    <source>
        <strain evidence="2 3">NBRC 105041</strain>
    </source>
</reference>
<protein>
    <submittedName>
        <fullName evidence="2">Transcriptional regulator</fullName>
    </submittedName>
</protein>
<evidence type="ECO:0000313" key="2">
    <source>
        <dbReference type="EMBL" id="BCJ38158.1"/>
    </source>
</evidence>
<keyword evidence="3" id="KW-1185">Reference proteome</keyword>
<dbReference type="InterPro" id="IPR001387">
    <property type="entry name" value="Cro/C1-type_HTH"/>
</dbReference>
<dbReference type="KEGG" id="atl:Athai_56610"/>
<gene>
    <name evidence="2" type="ORF">Athai_56610</name>
</gene>
<dbReference type="GO" id="GO:0003677">
    <property type="term" value="F:DNA binding"/>
    <property type="evidence" value="ECO:0007669"/>
    <property type="project" value="InterPro"/>
</dbReference>
<dbReference type="PROSITE" id="PS50943">
    <property type="entry name" value="HTH_CROC1"/>
    <property type="match status" value="1"/>
</dbReference>